<dbReference type="Gene3D" id="6.20.120.50">
    <property type="match status" value="1"/>
</dbReference>
<dbReference type="Proteomes" id="UP000297295">
    <property type="component" value="Unassembled WGS sequence"/>
</dbReference>
<sequence>MIVNSNFKVSLDRVEEDIAVLLVRDDESIKIDIPLPLLPSGCKEGDILDINIERDEKETEDAKKRVSSLIEKLKNK</sequence>
<dbReference type="InterPro" id="IPR021377">
    <property type="entry name" value="DUF3006"/>
</dbReference>
<protein>
    <submittedName>
        <fullName evidence="1">DUF3006 domain-containing protein</fullName>
    </submittedName>
</protein>
<reference evidence="1 2" key="1">
    <citation type="submission" date="2017-11" db="EMBL/GenBank/DDBJ databases">
        <title>Isolation and Characterization of Methanogenic Archaea from Saline Meromictic Lake at Siberia.</title>
        <authorList>
            <person name="Shen Y."/>
            <person name="Huang H.-H."/>
            <person name="Lai M.-C."/>
            <person name="Chen S.-C."/>
        </authorList>
    </citation>
    <scope>NUCLEOTIDE SEQUENCE [LARGE SCALE GENOMIC DNA]</scope>
    <source>
        <strain evidence="1 2">SY-01</strain>
    </source>
</reference>
<keyword evidence="2" id="KW-1185">Reference proteome</keyword>
<proteinExistence type="predicted"/>
<name>A0A4E0PWN4_9EURY</name>
<organism evidence="1 2">
    <name type="scientific">Methanolobus halotolerans</name>
    <dbReference type="NCBI Taxonomy" id="2052935"/>
    <lineage>
        <taxon>Archaea</taxon>
        <taxon>Methanobacteriati</taxon>
        <taxon>Methanobacteriota</taxon>
        <taxon>Stenosarchaea group</taxon>
        <taxon>Methanomicrobia</taxon>
        <taxon>Methanosarcinales</taxon>
        <taxon>Methanosarcinaceae</taxon>
        <taxon>Methanolobus</taxon>
    </lineage>
</organism>
<comment type="caution">
    <text evidence="1">The sequence shown here is derived from an EMBL/GenBank/DDBJ whole genome shotgun (WGS) entry which is preliminary data.</text>
</comment>
<gene>
    <name evidence="1" type="ORF">CUN85_12275</name>
</gene>
<accession>A0A4E0PWN4</accession>
<evidence type="ECO:0000313" key="1">
    <source>
        <dbReference type="EMBL" id="TGC06977.1"/>
    </source>
</evidence>
<evidence type="ECO:0000313" key="2">
    <source>
        <dbReference type="Proteomes" id="UP000297295"/>
    </source>
</evidence>
<dbReference type="AlphaFoldDB" id="A0A4E0PWN4"/>
<dbReference type="Pfam" id="PF11213">
    <property type="entry name" value="DUF3006"/>
    <property type="match status" value="1"/>
</dbReference>
<dbReference type="EMBL" id="PGGK01000020">
    <property type="protein sequence ID" value="TGC06977.1"/>
    <property type="molecule type" value="Genomic_DNA"/>
</dbReference>